<evidence type="ECO:0000256" key="1">
    <source>
        <dbReference type="SAM" id="Phobius"/>
    </source>
</evidence>
<keyword evidence="1" id="KW-0472">Membrane</keyword>
<gene>
    <name evidence="2" type="ORF">HMPREF9372_3431</name>
</gene>
<protein>
    <submittedName>
        <fullName evidence="2">Uncharacterized protein</fullName>
    </submittedName>
</protein>
<feature type="transmembrane region" description="Helical" evidence="1">
    <location>
        <begin position="25"/>
        <end position="46"/>
    </location>
</feature>
<name>F9DXA0_9BACL</name>
<keyword evidence="1" id="KW-0812">Transmembrane</keyword>
<dbReference type="AlphaFoldDB" id="F9DXA0"/>
<dbReference type="STRING" id="759851.SAMN04244570_2797"/>
<sequence>MKRMKQLFTCNTCTIQTVEELEKKLFPRFCIGHAAFVVMGVLLVIVELTN</sequence>
<dbReference type="EMBL" id="AFPZ01000105">
    <property type="protein sequence ID" value="EGQ21148.1"/>
    <property type="molecule type" value="Genomic_DNA"/>
</dbReference>
<comment type="caution">
    <text evidence="2">The sequence shown here is derived from an EMBL/GenBank/DDBJ whole genome shotgun (WGS) entry which is preliminary data.</text>
</comment>
<evidence type="ECO:0000313" key="3">
    <source>
        <dbReference type="Proteomes" id="UP000005316"/>
    </source>
</evidence>
<proteinExistence type="predicted"/>
<reference evidence="2 3" key="1">
    <citation type="submission" date="2011-04" db="EMBL/GenBank/DDBJ databases">
        <authorList>
            <person name="Muzny D."/>
            <person name="Qin X."/>
            <person name="Deng J."/>
            <person name="Jiang H."/>
            <person name="Liu Y."/>
            <person name="Qu J."/>
            <person name="Song X.-Z."/>
            <person name="Zhang L."/>
            <person name="Thornton R."/>
            <person name="Coyle M."/>
            <person name="Francisco L."/>
            <person name="Jackson L."/>
            <person name="Javaid M."/>
            <person name="Korchina V."/>
            <person name="Kovar C."/>
            <person name="Mata R."/>
            <person name="Mathew T."/>
            <person name="Ngo R."/>
            <person name="Nguyen L."/>
            <person name="Nguyen N."/>
            <person name="Okwuonu G."/>
            <person name="Ongeri F."/>
            <person name="Pham C."/>
            <person name="Simmons D."/>
            <person name="Wilczek-Boney K."/>
            <person name="Hale W."/>
            <person name="Jakkamsetti A."/>
            <person name="Pham P."/>
            <person name="Ruth R."/>
            <person name="San Lucas F."/>
            <person name="Warren J."/>
            <person name="Zhang J."/>
            <person name="Zhao Z."/>
            <person name="Zhou C."/>
            <person name="Zhu D."/>
            <person name="Lee S."/>
            <person name="Bess C."/>
            <person name="Blankenburg K."/>
            <person name="Forbes L."/>
            <person name="Fu Q."/>
            <person name="Gubbala S."/>
            <person name="Hirani K."/>
            <person name="Jayaseelan J.C."/>
            <person name="Lara F."/>
            <person name="Munidasa M."/>
            <person name="Palculict T."/>
            <person name="Patil S."/>
            <person name="Pu L.-L."/>
            <person name="Saada N."/>
            <person name="Tang L."/>
            <person name="Weissenberger G."/>
            <person name="Zhu Y."/>
            <person name="Hemphill L."/>
            <person name="Shang Y."/>
            <person name="Youmans B."/>
            <person name="Ayvaz T."/>
            <person name="Ross M."/>
            <person name="Santibanez J."/>
            <person name="Aqrawi P."/>
            <person name="Gross S."/>
            <person name="Joshi V."/>
            <person name="Fowler G."/>
            <person name="Nazareth L."/>
            <person name="Reid J."/>
            <person name="Worley K."/>
            <person name="Petrosino J."/>
            <person name="Highlander S."/>
            <person name="Gibbs R."/>
        </authorList>
    </citation>
    <scope>NUCLEOTIDE SEQUENCE [LARGE SCALE GENOMIC DNA]</scope>
    <source>
        <strain evidence="2 3">2681</strain>
    </source>
</reference>
<dbReference type="HOGENOM" id="CLU_3122842_0_0_9"/>
<keyword evidence="1" id="KW-1133">Transmembrane helix</keyword>
<evidence type="ECO:0000313" key="2">
    <source>
        <dbReference type="EMBL" id="EGQ21148.1"/>
    </source>
</evidence>
<accession>F9DXA0</accession>
<dbReference type="Proteomes" id="UP000005316">
    <property type="component" value="Unassembled WGS sequence"/>
</dbReference>
<organism evidence="2 3">
    <name type="scientific">Sporosarcina newyorkensis 2681</name>
    <dbReference type="NCBI Taxonomy" id="1027292"/>
    <lineage>
        <taxon>Bacteria</taxon>
        <taxon>Bacillati</taxon>
        <taxon>Bacillota</taxon>
        <taxon>Bacilli</taxon>
        <taxon>Bacillales</taxon>
        <taxon>Caryophanaceae</taxon>
        <taxon>Sporosarcina</taxon>
    </lineage>
</organism>